<evidence type="ECO:0000256" key="6">
    <source>
        <dbReference type="ARBA" id="ARBA00023052"/>
    </source>
</evidence>
<evidence type="ECO:0000256" key="1">
    <source>
        <dbReference type="ARBA" id="ARBA00001964"/>
    </source>
</evidence>
<dbReference type="PIRSF" id="PIRSF000156">
    <property type="entry name" value="Pyruvate_dh_E1"/>
    <property type="match status" value="1"/>
</dbReference>
<evidence type="ECO:0000259" key="10">
    <source>
        <dbReference type="Pfam" id="PF00456"/>
    </source>
</evidence>
<dbReference type="InterPro" id="IPR055152">
    <property type="entry name" value="Transketolase-like_C_2"/>
</dbReference>
<evidence type="ECO:0000259" key="11">
    <source>
        <dbReference type="Pfam" id="PF17831"/>
    </source>
</evidence>
<feature type="domain" description="Transketolase N-terminal" evidence="10">
    <location>
        <begin position="100"/>
        <end position="293"/>
    </location>
</feature>
<gene>
    <name evidence="13" type="primary">aceE</name>
    <name evidence="13" type="ORF">ACFOEI_20190</name>
</gene>
<organism evidence="13 14">
    <name type="scientific">Modicisalibacter luteus</name>
    <dbReference type="NCBI Taxonomy" id="453962"/>
    <lineage>
        <taxon>Bacteria</taxon>
        <taxon>Pseudomonadati</taxon>
        <taxon>Pseudomonadota</taxon>
        <taxon>Gammaproteobacteria</taxon>
        <taxon>Oceanospirillales</taxon>
        <taxon>Halomonadaceae</taxon>
        <taxon>Modicisalibacter</taxon>
    </lineage>
</organism>
<comment type="catalytic activity">
    <reaction evidence="8 9">
        <text>N(6)-[(R)-lipoyl]-L-lysyl-[protein] + pyruvate + H(+) = N(6)-[(R)-S(8)-acetyldihydrolipoyl]-L-lysyl-[protein] + CO2</text>
        <dbReference type="Rhea" id="RHEA:19189"/>
        <dbReference type="Rhea" id="RHEA-COMP:10474"/>
        <dbReference type="Rhea" id="RHEA-COMP:10478"/>
        <dbReference type="ChEBI" id="CHEBI:15361"/>
        <dbReference type="ChEBI" id="CHEBI:15378"/>
        <dbReference type="ChEBI" id="CHEBI:16526"/>
        <dbReference type="ChEBI" id="CHEBI:83099"/>
        <dbReference type="ChEBI" id="CHEBI:83111"/>
        <dbReference type="EC" id="1.2.4.1"/>
    </reaction>
</comment>
<dbReference type="SUPFAM" id="SSF52922">
    <property type="entry name" value="TK C-terminal domain-like"/>
    <property type="match status" value="1"/>
</dbReference>
<keyword evidence="14" id="KW-1185">Reference proteome</keyword>
<evidence type="ECO:0000256" key="3">
    <source>
        <dbReference type="ARBA" id="ARBA00012281"/>
    </source>
</evidence>
<dbReference type="EC" id="1.2.4.1" evidence="3 9"/>
<keyword evidence="6 9" id="KW-0786">Thiamine pyrophosphate</keyword>
<dbReference type="Gene3D" id="3.40.50.970">
    <property type="match status" value="2"/>
</dbReference>
<comment type="function">
    <text evidence="2 9">Component of the pyruvate dehydrogenase (PDH) complex, that catalyzes the overall conversion of pyruvate to acetyl-CoA and CO(2).</text>
</comment>
<dbReference type="PANTHER" id="PTHR43825">
    <property type="entry name" value="PYRUVATE DEHYDROGENASE E1 COMPONENT"/>
    <property type="match status" value="1"/>
</dbReference>
<evidence type="ECO:0000256" key="7">
    <source>
        <dbReference type="ARBA" id="ARBA00023317"/>
    </source>
</evidence>
<dbReference type="RefSeq" id="WP_019016952.1">
    <property type="nucleotide sequence ID" value="NZ_BMXD01000004.1"/>
</dbReference>
<evidence type="ECO:0000313" key="13">
    <source>
        <dbReference type="EMBL" id="MFC3294352.1"/>
    </source>
</evidence>
<dbReference type="InterPro" id="IPR004660">
    <property type="entry name" value="PDH_E1"/>
</dbReference>
<dbReference type="NCBIfam" id="TIGR00759">
    <property type="entry name" value="aceE"/>
    <property type="match status" value="1"/>
</dbReference>
<evidence type="ECO:0000313" key="14">
    <source>
        <dbReference type="Proteomes" id="UP001595640"/>
    </source>
</evidence>
<keyword evidence="7 9" id="KW-0670">Pyruvate</keyword>
<feature type="domain" description="Transketolase-like C-terminal" evidence="12">
    <location>
        <begin position="717"/>
        <end position="850"/>
    </location>
</feature>
<dbReference type="InterPro" id="IPR009014">
    <property type="entry name" value="Transketo_C/PFOR_II"/>
</dbReference>
<name>A0ABV7M7X3_9GAMM</name>
<dbReference type="EMBL" id="JBHRUH010000050">
    <property type="protein sequence ID" value="MFC3294352.1"/>
    <property type="molecule type" value="Genomic_DNA"/>
</dbReference>
<dbReference type="Proteomes" id="UP001595640">
    <property type="component" value="Unassembled WGS sequence"/>
</dbReference>
<protein>
    <recommendedName>
        <fullName evidence="4 9">Pyruvate dehydrogenase E1 component</fullName>
        <ecNumber evidence="3 9">1.2.4.1</ecNumber>
    </recommendedName>
</protein>
<keyword evidence="5 9" id="KW-0560">Oxidoreductase</keyword>
<dbReference type="InterPro" id="IPR029061">
    <property type="entry name" value="THDP-binding"/>
</dbReference>
<evidence type="ECO:0000256" key="2">
    <source>
        <dbReference type="ARBA" id="ARBA00003157"/>
    </source>
</evidence>
<dbReference type="Pfam" id="PF17831">
    <property type="entry name" value="PDH_E1_M"/>
    <property type="match status" value="1"/>
</dbReference>
<dbReference type="CDD" id="cd02017">
    <property type="entry name" value="TPP_E1_EcPDC_like"/>
    <property type="match status" value="1"/>
</dbReference>
<evidence type="ECO:0000259" key="12">
    <source>
        <dbReference type="Pfam" id="PF22613"/>
    </source>
</evidence>
<comment type="cofactor">
    <cofactor evidence="1 9">
        <name>thiamine diphosphate</name>
        <dbReference type="ChEBI" id="CHEBI:58937"/>
    </cofactor>
</comment>
<feature type="domain" description="Pyruvate dehydrogenase E1 component middle" evidence="11">
    <location>
        <begin position="476"/>
        <end position="704"/>
    </location>
</feature>
<sequence length="892" mass="101009">MSLEAREDLDPIETTEWIESLESVLDREGEERAQYLMSRLADRFRRDGMQVPFSVTTPHRNTIPVHREVRMPGDLFMERRIRSLIRWNMAAQVIRANKKHKGLGGHLASYMSSATLYEVGFNHFFRAPNGDFKGDLLYIQGHVSPGIYARSFLEGRLTEEQMDNFRQEVDGNGLSSYPHPWLMPDYWQFPTVSMGLGPITAIYQAHVMKYLDSRGLQPMHDRKVWAFLGDGECDEPESLGALHLASREKLDNLIFVVNCNLQRLDGPVRGNSRIIDELEGVFRGAGWNVIKVVWGRFWDPLFEKDTKGFLQKRMDEAVDGEYQNYKANGGAYTREHFFGKYPETAKMVEDLSDDDIWKLNRGGHDPYKVYAAYHEAVNSSNGRPTVILAHTVKGYGMGGGSGEADMEAHQIKSMDTDALKKFRDRFGIPVTDEQIDSGNIPYFKPAEDSPEMKYMHLRREQLGGYLPSRKSDFEALEIPGLDDKMFASQLKGSGDREVSTTMAFVRILNGLVKHKGLGKQVVPIVPDEARTFGMEGMFRQLGIYTSEGQKYEPMDAGQIMYYREDKAGQILEEGITEAGAMSAWIAAATSYSNHHMPLLPFYIYYSMFGFQRIGDLAWLAGDMQARGFMLGGTAGRTTLNGEGLQHQDGHSHIQASTIPNCRSYDPTYAHEVAVIVQDGMKRMYQDKESCFYYLTLMNENYPHPEMPEGSAEGIIKGMYLLRETEGSKARVQLLGSGTILREVEAAADMLKEEYDIGADIWSVTSFNELRREALELDRKAFLDLDAEPIKPHVTQCLEGRDGPAIASTDYMKLFADQVRAWVPTDYYVLGTDGYGRSDTREKLRYFFEVDRYFVTVAALKALADRGELDRKVVAEAMKKYGIDANKPNPLVS</sequence>
<dbReference type="PANTHER" id="PTHR43825:SF3">
    <property type="entry name" value="PYRUVATE DEHYDROGENASE E1 COMPONENT"/>
    <property type="match status" value="1"/>
</dbReference>
<evidence type="ECO:0000256" key="9">
    <source>
        <dbReference type="PIRNR" id="PIRNR000156"/>
    </source>
</evidence>
<proteinExistence type="predicted"/>
<dbReference type="InterPro" id="IPR035807">
    <property type="entry name" value="PDC_E1_N"/>
</dbReference>
<comment type="caution">
    <text evidence="13">The sequence shown here is derived from an EMBL/GenBank/DDBJ whole genome shotgun (WGS) entry which is preliminary data.</text>
</comment>
<accession>A0ABV7M7X3</accession>
<dbReference type="GO" id="GO:0004739">
    <property type="term" value="F:pyruvate dehydrogenase (acetyl-transferring) activity"/>
    <property type="evidence" value="ECO:0007669"/>
    <property type="project" value="UniProtKB-EC"/>
</dbReference>
<dbReference type="Pfam" id="PF22613">
    <property type="entry name" value="Transketolase_C_1"/>
    <property type="match status" value="1"/>
</dbReference>
<dbReference type="Gene3D" id="3.40.50.920">
    <property type="match status" value="1"/>
</dbReference>
<dbReference type="Pfam" id="PF00456">
    <property type="entry name" value="Transketolase_N"/>
    <property type="match status" value="1"/>
</dbReference>
<dbReference type="SUPFAM" id="SSF52518">
    <property type="entry name" value="Thiamin diphosphate-binding fold (THDP-binding)"/>
    <property type="match status" value="2"/>
</dbReference>
<evidence type="ECO:0000256" key="8">
    <source>
        <dbReference type="ARBA" id="ARBA00051231"/>
    </source>
</evidence>
<evidence type="ECO:0000256" key="5">
    <source>
        <dbReference type="ARBA" id="ARBA00023002"/>
    </source>
</evidence>
<evidence type="ECO:0000256" key="4">
    <source>
        <dbReference type="ARBA" id="ARBA00017172"/>
    </source>
</evidence>
<dbReference type="InterPro" id="IPR041621">
    <property type="entry name" value="PDH_E1_M"/>
</dbReference>
<reference evidence="14" key="1">
    <citation type="journal article" date="2019" name="Int. J. Syst. Evol. Microbiol.">
        <title>The Global Catalogue of Microorganisms (GCM) 10K type strain sequencing project: providing services to taxonomists for standard genome sequencing and annotation.</title>
        <authorList>
            <consortium name="The Broad Institute Genomics Platform"/>
            <consortium name="The Broad Institute Genome Sequencing Center for Infectious Disease"/>
            <person name="Wu L."/>
            <person name="Ma J."/>
        </authorList>
    </citation>
    <scope>NUCLEOTIDE SEQUENCE [LARGE SCALE GENOMIC DNA]</scope>
    <source>
        <strain evidence="14">KCTC 12847</strain>
    </source>
</reference>
<dbReference type="InterPro" id="IPR005474">
    <property type="entry name" value="Transketolase_N"/>
</dbReference>
<dbReference type="InterPro" id="IPR051157">
    <property type="entry name" value="PDH/Transketolase"/>
</dbReference>